<keyword evidence="1" id="KW-0812">Transmembrane</keyword>
<keyword evidence="3" id="KW-1185">Reference proteome</keyword>
<sequence>MHLKEFIYGPQLVGVILIIAGLILKKYPPKKINGLYGYRTYRSKSSQRNWDEGNRYSAILMVRIAWILLIGGLIGTVALHFVHNRALKEGLTFLLMTGGTMTGMIIMIVKTERHLAKFEEDEE</sequence>
<keyword evidence="1" id="KW-0472">Membrane</keyword>
<protein>
    <submittedName>
        <fullName evidence="2">SdpI/YhfL family protein</fullName>
    </submittedName>
</protein>
<keyword evidence="1" id="KW-1133">Transmembrane helix</keyword>
<feature type="transmembrane region" description="Helical" evidence="1">
    <location>
        <begin position="58"/>
        <end position="79"/>
    </location>
</feature>
<organism evidence="2 3">
    <name type="scientific">Mucilaginibacter yixingensis</name>
    <dbReference type="NCBI Taxonomy" id="1295612"/>
    <lineage>
        <taxon>Bacteria</taxon>
        <taxon>Pseudomonadati</taxon>
        <taxon>Bacteroidota</taxon>
        <taxon>Sphingobacteriia</taxon>
        <taxon>Sphingobacteriales</taxon>
        <taxon>Sphingobacteriaceae</taxon>
        <taxon>Mucilaginibacter</taxon>
    </lineage>
</organism>
<proteinExistence type="predicted"/>
<dbReference type="EMBL" id="QAOQ01000002">
    <property type="protein sequence ID" value="PTQ99970.1"/>
    <property type="molecule type" value="Genomic_DNA"/>
</dbReference>
<dbReference type="RefSeq" id="WP_107827872.1">
    <property type="nucleotide sequence ID" value="NZ_CP160205.1"/>
</dbReference>
<dbReference type="AlphaFoldDB" id="A0A2T5JDW9"/>
<evidence type="ECO:0000313" key="2">
    <source>
        <dbReference type="EMBL" id="PTQ99970.1"/>
    </source>
</evidence>
<dbReference type="Proteomes" id="UP000244168">
    <property type="component" value="Unassembled WGS sequence"/>
</dbReference>
<dbReference type="InterPro" id="IPR025962">
    <property type="entry name" value="SdpI/YhfL"/>
</dbReference>
<accession>A0A2T5JDW9</accession>
<evidence type="ECO:0000313" key="3">
    <source>
        <dbReference type="Proteomes" id="UP000244168"/>
    </source>
</evidence>
<feature type="transmembrane region" description="Helical" evidence="1">
    <location>
        <begin position="6"/>
        <end position="24"/>
    </location>
</feature>
<evidence type="ECO:0000256" key="1">
    <source>
        <dbReference type="SAM" id="Phobius"/>
    </source>
</evidence>
<comment type="caution">
    <text evidence="2">The sequence shown here is derived from an EMBL/GenBank/DDBJ whole genome shotgun (WGS) entry which is preliminary data.</text>
</comment>
<dbReference type="OrthoDB" id="3173919at2"/>
<feature type="transmembrane region" description="Helical" evidence="1">
    <location>
        <begin position="91"/>
        <end position="109"/>
    </location>
</feature>
<name>A0A2T5JDW9_9SPHI</name>
<reference evidence="2 3" key="1">
    <citation type="submission" date="2018-04" db="EMBL/GenBank/DDBJ databases">
        <title>Genomic Encyclopedia of Archaeal and Bacterial Type Strains, Phase II (KMG-II): from individual species to whole genera.</title>
        <authorList>
            <person name="Goeker M."/>
        </authorList>
    </citation>
    <scope>NUCLEOTIDE SEQUENCE [LARGE SCALE GENOMIC DNA]</scope>
    <source>
        <strain evidence="2 3">DSM 26809</strain>
    </source>
</reference>
<gene>
    <name evidence="2" type="ORF">C8P68_102801</name>
</gene>
<dbReference type="Pfam" id="PF13630">
    <property type="entry name" value="SdpI"/>
    <property type="match status" value="1"/>
</dbReference>